<reference evidence="1" key="1">
    <citation type="submission" date="2020-05" db="EMBL/GenBank/DDBJ databases">
        <title>Large-scale comparative analyses of tick genomes elucidate their genetic diversity and vector capacities.</title>
        <authorList>
            <person name="Jia N."/>
            <person name="Wang J."/>
            <person name="Shi W."/>
            <person name="Du L."/>
            <person name="Sun Y."/>
            <person name="Zhan W."/>
            <person name="Jiang J."/>
            <person name="Wang Q."/>
            <person name="Zhang B."/>
            <person name="Ji P."/>
            <person name="Sakyi L.B."/>
            <person name="Cui X."/>
            <person name="Yuan T."/>
            <person name="Jiang B."/>
            <person name="Yang W."/>
            <person name="Lam T.T.-Y."/>
            <person name="Chang Q."/>
            <person name="Ding S."/>
            <person name="Wang X."/>
            <person name="Zhu J."/>
            <person name="Ruan X."/>
            <person name="Zhao L."/>
            <person name="Wei J."/>
            <person name="Que T."/>
            <person name="Du C."/>
            <person name="Cheng J."/>
            <person name="Dai P."/>
            <person name="Han X."/>
            <person name="Huang E."/>
            <person name="Gao Y."/>
            <person name="Liu J."/>
            <person name="Shao H."/>
            <person name="Ye R."/>
            <person name="Li L."/>
            <person name="Wei W."/>
            <person name="Wang X."/>
            <person name="Wang C."/>
            <person name="Yang T."/>
            <person name="Huo Q."/>
            <person name="Li W."/>
            <person name="Guo W."/>
            <person name="Chen H."/>
            <person name="Zhou L."/>
            <person name="Ni X."/>
            <person name="Tian J."/>
            <person name="Zhou Y."/>
            <person name="Sheng Y."/>
            <person name="Liu T."/>
            <person name="Pan Y."/>
            <person name="Xia L."/>
            <person name="Li J."/>
            <person name="Zhao F."/>
            <person name="Cao W."/>
        </authorList>
    </citation>
    <scope>NUCLEOTIDE SEQUENCE</scope>
    <source>
        <strain evidence="1">Hyas-2018</strain>
    </source>
</reference>
<accession>A0ACB7SZ67</accession>
<keyword evidence="2" id="KW-1185">Reference proteome</keyword>
<proteinExistence type="predicted"/>
<protein>
    <submittedName>
        <fullName evidence="1">Uncharacterized protein</fullName>
    </submittedName>
</protein>
<comment type="caution">
    <text evidence="1">The sequence shown here is derived from an EMBL/GenBank/DDBJ whole genome shotgun (WGS) entry which is preliminary data.</text>
</comment>
<dbReference type="EMBL" id="CM023482">
    <property type="protein sequence ID" value="KAH6939209.1"/>
    <property type="molecule type" value="Genomic_DNA"/>
</dbReference>
<sequence>MFSAAVGVDPRLAVADSKVEHPPPCVSLLASFTHVDSQKKLPPSSSRAVTKRPVGPTGRQRLVRRSAAPDYSTVPKLQPCVLQLSRTRGASYFFFFSSFRSGSDDARPALVPTPMALCGQVCPVVL</sequence>
<name>A0ACB7SZ67_HYAAI</name>
<gene>
    <name evidence="1" type="ORF">HPB50_016517</name>
</gene>
<evidence type="ECO:0000313" key="2">
    <source>
        <dbReference type="Proteomes" id="UP000821845"/>
    </source>
</evidence>
<organism evidence="1 2">
    <name type="scientific">Hyalomma asiaticum</name>
    <name type="common">Tick</name>
    <dbReference type="NCBI Taxonomy" id="266040"/>
    <lineage>
        <taxon>Eukaryota</taxon>
        <taxon>Metazoa</taxon>
        <taxon>Ecdysozoa</taxon>
        <taxon>Arthropoda</taxon>
        <taxon>Chelicerata</taxon>
        <taxon>Arachnida</taxon>
        <taxon>Acari</taxon>
        <taxon>Parasitiformes</taxon>
        <taxon>Ixodida</taxon>
        <taxon>Ixodoidea</taxon>
        <taxon>Ixodidae</taxon>
        <taxon>Hyalomminae</taxon>
        <taxon>Hyalomma</taxon>
    </lineage>
</organism>
<dbReference type="Proteomes" id="UP000821845">
    <property type="component" value="Chromosome 2"/>
</dbReference>
<evidence type="ECO:0000313" key="1">
    <source>
        <dbReference type="EMBL" id="KAH6939209.1"/>
    </source>
</evidence>